<protein>
    <submittedName>
        <fullName evidence="1">Uncharacterized protein</fullName>
    </submittedName>
</protein>
<dbReference type="AlphaFoldDB" id="A0A2G8SG03"/>
<dbReference type="EMBL" id="AYKW01000010">
    <property type="protein sequence ID" value="PIL32681.1"/>
    <property type="molecule type" value="Genomic_DNA"/>
</dbReference>
<dbReference type="Proteomes" id="UP000230002">
    <property type="component" value="Unassembled WGS sequence"/>
</dbReference>
<comment type="caution">
    <text evidence="1">The sequence shown here is derived from an EMBL/GenBank/DDBJ whole genome shotgun (WGS) entry which is preliminary data.</text>
</comment>
<name>A0A2G8SG03_9APHY</name>
<evidence type="ECO:0000313" key="2">
    <source>
        <dbReference type="Proteomes" id="UP000230002"/>
    </source>
</evidence>
<sequence length="62" mass="7485">MLLVLTTYLFQQGYIFTPREWQQEDFLDEAQHVLTTLNVMPEDEEDGKKVYRVKPVHAMYMF</sequence>
<proteinExistence type="predicted"/>
<organism evidence="1 2">
    <name type="scientific">Ganoderma sinense ZZ0214-1</name>
    <dbReference type="NCBI Taxonomy" id="1077348"/>
    <lineage>
        <taxon>Eukaryota</taxon>
        <taxon>Fungi</taxon>
        <taxon>Dikarya</taxon>
        <taxon>Basidiomycota</taxon>
        <taxon>Agaricomycotina</taxon>
        <taxon>Agaricomycetes</taxon>
        <taxon>Polyporales</taxon>
        <taxon>Polyporaceae</taxon>
        <taxon>Ganoderma</taxon>
    </lineage>
</organism>
<evidence type="ECO:0000313" key="1">
    <source>
        <dbReference type="EMBL" id="PIL32681.1"/>
    </source>
</evidence>
<accession>A0A2G8SG03</accession>
<gene>
    <name evidence="1" type="ORF">GSI_05385</name>
</gene>
<keyword evidence="2" id="KW-1185">Reference proteome</keyword>
<reference evidence="1 2" key="1">
    <citation type="journal article" date="2015" name="Sci. Rep.">
        <title>Chromosome-level genome map provides insights into diverse defense mechanisms in the medicinal fungus Ganoderma sinense.</title>
        <authorList>
            <person name="Zhu Y."/>
            <person name="Xu J."/>
            <person name="Sun C."/>
            <person name="Zhou S."/>
            <person name="Xu H."/>
            <person name="Nelson D.R."/>
            <person name="Qian J."/>
            <person name="Song J."/>
            <person name="Luo H."/>
            <person name="Xiang L."/>
            <person name="Li Y."/>
            <person name="Xu Z."/>
            <person name="Ji A."/>
            <person name="Wang L."/>
            <person name="Lu S."/>
            <person name="Hayward A."/>
            <person name="Sun W."/>
            <person name="Li X."/>
            <person name="Schwartz D.C."/>
            <person name="Wang Y."/>
            <person name="Chen S."/>
        </authorList>
    </citation>
    <scope>NUCLEOTIDE SEQUENCE [LARGE SCALE GENOMIC DNA]</scope>
    <source>
        <strain evidence="1 2">ZZ0214-1</strain>
    </source>
</reference>